<organism evidence="8 9">
    <name type="scientific">Candidatus Raskinella chloraquaticus</name>
    <dbReference type="NCBI Taxonomy" id="1951219"/>
    <lineage>
        <taxon>Bacteria</taxon>
        <taxon>Pseudomonadati</taxon>
        <taxon>Pseudomonadota</taxon>
        <taxon>Alphaproteobacteria</taxon>
        <taxon>Hyphomicrobiales</taxon>
        <taxon>Phreatobacteraceae</taxon>
        <taxon>Candidatus Raskinella</taxon>
    </lineage>
</organism>
<evidence type="ECO:0008006" key="10">
    <source>
        <dbReference type="Google" id="ProtNLM"/>
    </source>
</evidence>
<dbReference type="RefSeq" id="WP_376802028.1">
    <property type="nucleotide sequence ID" value="NZ_DBNB01000034.1"/>
</dbReference>
<dbReference type="EMBL" id="LWDL01000018">
    <property type="protein sequence ID" value="OQW51690.1"/>
    <property type="molecule type" value="Genomic_DNA"/>
</dbReference>
<dbReference type="InterPro" id="IPR018383">
    <property type="entry name" value="UPF0324_pro"/>
</dbReference>
<keyword evidence="3" id="KW-1003">Cell membrane</keyword>
<sequence length="352" mass="35816">MAVTGDKVRTSSGVLSRVAPGIALAALVSVAALFLEPFIKRLSGGAVIVPPMVIALLIGIALNRLASQPVFDGGLTWCVKKLLRIAIALLGLKVALGDIAALGFGIALLVVVSMAVTLASGLAFARLLRCQSGYGALAGAATAVCGASAALATATVVPDYRSKAADVAFTVVAANGLSTLVMIAYPALCVAMGLSPQATGILLGATIHDVAQVAGAGYAVSEHVGTTAVIVKLFRVFLLLPVVLAVGWWFMRSGERTGEARVPVPLFALVFLVLAVINSLLVTQPALEQVFAPLKSLVVQLSGWGLLLAIAALGLGTSARAILAIGWRHIAVFCGTTLVLLILVAGGLMVLA</sequence>
<reference evidence="8 9" key="1">
    <citation type="journal article" date="2017" name="Water Res.">
        <title>Comammox in drinking water systems.</title>
        <authorList>
            <person name="Wang Y."/>
            <person name="Ma L."/>
            <person name="Mao Y."/>
            <person name="Jiang X."/>
            <person name="Xia Y."/>
            <person name="Yu K."/>
            <person name="Li B."/>
            <person name="Zhang T."/>
        </authorList>
    </citation>
    <scope>NUCLEOTIDE SEQUENCE [LARGE SCALE GENOMIC DNA]</scope>
    <source>
        <strain evidence="8">SG_bin8</strain>
    </source>
</reference>
<gene>
    <name evidence="8" type="ORF">A4S15_10760</name>
</gene>
<keyword evidence="6 7" id="KW-0472">Membrane</keyword>
<dbReference type="Proteomes" id="UP000192872">
    <property type="component" value="Unassembled WGS sequence"/>
</dbReference>
<dbReference type="PANTHER" id="PTHR30106">
    <property type="entry name" value="INNER MEMBRANE PROTEIN YEIH-RELATED"/>
    <property type="match status" value="1"/>
</dbReference>
<comment type="subcellular location">
    <subcellularLocation>
        <location evidence="1">Cell membrane</location>
        <topology evidence="1">Multi-pass membrane protein</topology>
    </subcellularLocation>
</comment>
<dbReference type="AlphaFoldDB" id="A0A1W9HW84"/>
<evidence type="ECO:0000256" key="4">
    <source>
        <dbReference type="ARBA" id="ARBA00022692"/>
    </source>
</evidence>
<evidence type="ECO:0000256" key="7">
    <source>
        <dbReference type="SAM" id="Phobius"/>
    </source>
</evidence>
<feature type="transmembrane region" description="Helical" evidence="7">
    <location>
        <begin position="169"/>
        <end position="194"/>
    </location>
</feature>
<feature type="transmembrane region" description="Helical" evidence="7">
    <location>
        <begin position="136"/>
        <end position="157"/>
    </location>
</feature>
<evidence type="ECO:0000313" key="8">
    <source>
        <dbReference type="EMBL" id="OQW51690.1"/>
    </source>
</evidence>
<keyword evidence="5 7" id="KW-1133">Transmembrane helix</keyword>
<dbReference type="STRING" id="1827387.A4S15_10760"/>
<feature type="transmembrane region" description="Helical" evidence="7">
    <location>
        <begin position="14"/>
        <end position="35"/>
    </location>
</feature>
<feature type="transmembrane region" description="Helical" evidence="7">
    <location>
        <begin position="330"/>
        <end position="351"/>
    </location>
</feature>
<dbReference type="Pfam" id="PF03601">
    <property type="entry name" value="Cons_hypoth698"/>
    <property type="match status" value="1"/>
</dbReference>
<feature type="transmembrane region" description="Helical" evidence="7">
    <location>
        <begin position="99"/>
        <end position="124"/>
    </location>
</feature>
<evidence type="ECO:0000256" key="1">
    <source>
        <dbReference type="ARBA" id="ARBA00004651"/>
    </source>
</evidence>
<name>A0A1W9HW84_9HYPH</name>
<proteinExistence type="inferred from homology"/>
<evidence type="ECO:0000256" key="6">
    <source>
        <dbReference type="ARBA" id="ARBA00023136"/>
    </source>
</evidence>
<evidence type="ECO:0000256" key="3">
    <source>
        <dbReference type="ARBA" id="ARBA00022475"/>
    </source>
</evidence>
<evidence type="ECO:0000313" key="9">
    <source>
        <dbReference type="Proteomes" id="UP000192872"/>
    </source>
</evidence>
<feature type="transmembrane region" description="Helical" evidence="7">
    <location>
        <begin position="42"/>
        <end position="62"/>
    </location>
</feature>
<keyword evidence="4 7" id="KW-0812">Transmembrane</keyword>
<evidence type="ECO:0000256" key="5">
    <source>
        <dbReference type="ARBA" id="ARBA00022989"/>
    </source>
</evidence>
<accession>A0A1W9HW84</accession>
<comment type="caution">
    <text evidence="8">The sequence shown here is derived from an EMBL/GenBank/DDBJ whole genome shotgun (WGS) entry which is preliminary data.</text>
</comment>
<evidence type="ECO:0000256" key="2">
    <source>
        <dbReference type="ARBA" id="ARBA00007977"/>
    </source>
</evidence>
<feature type="transmembrane region" description="Helical" evidence="7">
    <location>
        <begin position="301"/>
        <end position="323"/>
    </location>
</feature>
<dbReference type="PANTHER" id="PTHR30106:SF2">
    <property type="entry name" value="UPF0324 INNER MEMBRANE PROTEIN YEIH"/>
    <property type="match status" value="1"/>
</dbReference>
<feature type="transmembrane region" description="Helical" evidence="7">
    <location>
        <begin position="262"/>
        <end position="281"/>
    </location>
</feature>
<feature type="transmembrane region" description="Helical" evidence="7">
    <location>
        <begin position="233"/>
        <end position="250"/>
    </location>
</feature>
<comment type="similarity">
    <text evidence="2">Belongs to the UPF0324 family.</text>
</comment>
<protein>
    <recommendedName>
        <fullName evidence="10">Sulfate exporter family transporter</fullName>
    </recommendedName>
</protein>
<dbReference type="GO" id="GO:0005886">
    <property type="term" value="C:plasma membrane"/>
    <property type="evidence" value="ECO:0007669"/>
    <property type="project" value="UniProtKB-SubCell"/>
</dbReference>